<dbReference type="Proteomes" id="UP001207468">
    <property type="component" value="Unassembled WGS sequence"/>
</dbReference>
<proteinExistence type="predicted"/>
<keyword evidence="2" id="KW-1185">Reference proteome</keyword>
<gene>
    <name evidence="1" type="ORF">F5148DRAFT_1338208</name>
</gene>
<name>A0ACC0TX48_9AGAM</name>
<comment type="caution">
    <text evidence="1">The sequence shown here is derived from an EMBL/GenBank/DDBJ whole genome shotgun (WGS) entry which is preliminary data.</text>
</comment>
<accession>A0ACC0TX48</accession>
<evidence type="ECO:0000313" key="2">
    <source>
        <dbReference type="Proteomes" id="UP001207468"/>
    </source>
</evidence>
<evidence type="ECO:0000313" key="1">
    <source>
        <dbReference type="EMBL" id="KAI9450002.1"/>
    </source>
</evidence>
<protein>
    <submittedName>
        <fullName evidence="1">Sigma-54 interaction domain-containing protein</fullName>
    </submittedName>
</protein>
<reference evidence="1" key="1">
    <citation type="submission" date="2021-03" db="EMBL/GenBank/DDBJ databases">
        <title>Evolutionary priming and transition to the ectomycorrhizal habit in an iconic lineage of mushroom-forming fungi: is preadaptation a requirement?</title>
        <authorList>
            <consortium name="DOE Joint Genome Institute"/>
            <person name="Looney B.P."/>
            <person name="Miyauchi S."/>
            <person name="Morin E."/>
            <person name="Drula E."/>
            <person name="Courty P.E."/>
            <person name="Chicoki N."/>
            <person name="Fauchery L."/>
            <person name="Kohler A."/>
            <person name="Kuo A."/>
            <person name="LaButti K."/>
            <person name="Pangilinan J."/>
            <person name="Lipzen A."/>
            <person name="Riley R."/>
            <person name="Andreopoulos W."/>
            <person name="He G."/>
            <person name="Johnson J."/>
            <person name="Barry K.W."/>
            <person name="Grigoriev I.V."/>
            <person name="Nagy L."/>
            <person name="Hibbett D."/>
            <person name="Henrissat B."/>
            <person name="Matheny P.B."/>
            <person name="Labbe J."/>
            <person name="Martin A.F."/>
        </authorList>
    </citation>
    <scope>NUCLEOTIDE SEQUENCE</scope>
    <source>
        <strain evidence="1">BPL698</strain>
    </source>
</reference>
<sequence>MDIQSIKNRFGIIGNSPSLTHALNTAAQVSGTDLTVLIVGESGVGKEAFSQIIHALSSRKHNPFIAVNCGAIPEGTIDSELFGHEKGSFTGAVDSRKGYFETVSGGTIFLDEIGEMPLGTQARLLRVLETGEFIRVGSSKVQKTDVRVIAATNRELLEFTQKGRFREDLYYRLSTVPIRVPALRDRKEDIPLLFRKFVVDFAERYKTTPVQLDEEARNLLINYSFPGNVRELKNLAEQISVLSKDTNLNANALRAFLPVNNNNISRLPAVTNNAQQSGEFANEREILYKLFFDMKKDVTELKKMFLEILQNPSLAGTAASFTKESLMNDLPVNGNDYQHQPVLAQSPVLQASFVQPSQQPVILNNEDIHHHEEVEESLNIMDKEKELIIKALKKHKGKRKDASSDLGITGCGVYSFKDVSIDYTKIKTIKINYVENKARYINPLLSNLLTDRLQQKIVSQTKLTRTTNDDASLVLSGYISDYSVSTAAITTTQAVTNRLTVTVHMAVRNNVDNKTDEFDATRNFDFSANLSLDQAQAQLQEDILKNITDEIFNHIFSNW</sequence>
<dbReference type="EMBL" id="JAGFNK010000459">
    <property type="protein sequence ID" value="KAI9450002.1"/>
    <property type="molecule type" value="Genomic_DNA"/>
</dbReference>
<organism evidence="1 2">
    <name type="scientific">Russula earlei</name>
    <dbReference type="NCBI Taxonomy" id="71964"/>
    <lineage>
        <taxon>Eukaryota</taxon>
        <taxon>Fungi</taxon>
        <taxon>Dikarya</taxon>
        <taxon>Basidiomycota</taxon>
        <taxon>Agaricomycotina</taxon>
        <taxon>Agaricomycetes</taxon>
        <taxon>Russulales</taxon>
        <taxon>Russulaceae</taxon>
        <taxon>Russula</taxon>
    </lineage>
</organism>